<comment type="similarity">
    <text evidence="2">Belongs to the TCTP family.</text>
</comment>
<proteinExistence type="inferred from homology"/>
<dbReference type="Gene3D" id="2.170.150.10">
    <property type="entry name" value="Metal Binding Protein, Guanine Nucleotide Exchange Factor, Chain A"/>
    <property type="match status" value="1"/>
</dbReference>
<dbReference type="InterPro" id="IPR011323">
    <property type="entry name" value="Mss4/transl-control_tumour"/>
</dbReference>
<protein>
    <recommendedName>
        <fullName evidence="1">Translationally-controlled tumor protein homolog</fullName>
    </recommendedName>
</protein>
<dbReference type="InterPro" id="IPR034737">
    <property type="entry name" value="TCTP"/>
</dbReference>
<dbReference type="InterPro" id="IPR018105">
    <property type="entry name" value="Translational_control_tumour_p"/>
</dbReference>
<accession>A0A9P6PP69</accession>
<dbReference type="GO" id="GO:0005737">
    <property type="term" value="C:cytoplasm"/>
    <property type="evidence" value="ECO:0007669"/>
    <property type="project" value="TreeGrafter"/>
</dbReference>
<dbReference type="Proteomes" id="UP000807716">
    <property type="component" value="Unassembled WGS sequence"/>
</dbReference>
<dbReference type="Pfam" id="PF00838">
    <property type="entry name" value="TCTP"/>
    <property type="match status" value="1"/>
</dbReference>
<dbReference type="EMBL" id="JAAAJB010001038">
    <property type="protein sequence ID" value="KAG0249271.1"/>
    <property type="molecule type" value="Genomic_DNA"/>
</dbReference>
<comment type="caution">
    <text evidence="4">The sequence shown here is derived from an EMBL/GenBank/DDBJ whole genome shotgun (WGS) entry which is preliminary data.</text>
</comment>
<dbReference type="OrthoDB" id="10248936at2759"/>
<dbReference type="AlphaFoldDB" id="A0A9P6PP69"/>
<feature type="domain" description="TCTP" evidence="3">
    <location>
        <begin position="1"/>
        <end position="128"/>
    </location>
</feature>
<dbReference type="PROSITE" id="PS51797">
    <property type="entry name" value="TCTP_3"/>
    <property type="match status" value="1"/>
</dbReference>
<keyword evidence="5" id="KW-1185">Reference proteome</keyword>
<dbReference type="InterPro" id="IPR011057">
    <property type="entry name" value="Mss4-like_sf"/>
</dbReference>
<gene>
    <name evidence="4" type="ORF">DFQ27_000244</name>
</gene>
<dbReference type="GO" id="GO:0005509">
    <property type="term" value="F:calcium ion binding"/>
    <property type="evidence" value="ECO:0007669"/>
    <property type="project" value="TreeGrafter"/>
</dbReference>
<reference evidence="4" key="1">
    <citation type="journal article" date="2020" name="Fungal Divers.">
        <title>Resolving the Mortierellaceae phylogeny through synthesis of multi-gene phylogenetics and phylogenomics.</title>
        <authorList>
            <person name="Vandepol N."/>
            <person name="Liber J."/>
            <person name="Desiro A."/>
            <person name="Na H."/>
            <person name="Kennedy M."/>
            <person name="Barry K."/>
            <person name="Grigoriev I.V."/>
            <person name="Miller A.N."/>
            <person name="O'Donnell K."/>
            <person name="Stajich J.E."/>
            <person name="Bonito G."/>
        </authorList>
    </citation>
    <scope>NUCLEOTIDE SEQUENCE</scope>
    <source>
        <strain evidence="4">BC1065</strain>
    </source>
</reference>
<evidence type="ECO:0000313" key="4">
    <source>
        <dbReference type="EMBL" id="KAG0249271.1"/>
    </source>
</evidence>
<evidence type="ECO:0000259" key="3">
    <source>
        <dbReference type="PROSITE" id="PS51797"/>
    </source>
</evidence>
<dbReference type="PANTHER" id="PTHR11991">
    <property type="entry name" value="TRANSLATIONALLY CONTROLLED TUMOR PROTEIN-RELATED"/>
    <property type="match status" value="1"/>
</dbReference>
<evidence type="ECO:0000256" key="2">
    <source>
        <dbReference type="PROSITE-ProRule" id="PRU01133"/>
    </source>
</evidence>
<organism evidence="4 5">
    <name type="scientific">Actinomortierella ambigua</name>
    <dbReference type="NCBI Taxonomy" id="1343610"/>
    <lineage>
        <taxon>Eukaryota</taxon>
        <taxon>Fungi</taxon>
        <taxon>Fungi incertae sedis</taxon>
        <taxon>Mucoromycota</taxon>
        <taxon>Mortierellomycotina</taxon>
        <taxon>Mortierellomycetes</taxon>
        <taxon>Mortierellales</taxon>
        <taxon>Mortierellaceae</taxon>
        <taxon>Actinomortierella</taxon>
    </lineage>
</organism>
<sequence>MIRPRRGADDDEEDDEFENKNGINVVNNVVHSFYLEPIPFDEGTYMGYMDNYIITIEAKLMATNPGRVEGFKRDAAALVNKVLGNFGQYEFYLGESKDGDAMIMPLHYRSDGTQYFYAFKDGVKAQHRK</sequence>
<dbReference type="PANTHER" id="PTHR11991:SF0">
    <property type="entry name" value="TRANSLATIONALLY-CONTROLLED TUMOR PROTEIN"/>
    <property type="match status" value="1"/>
</dbReference>
<dbReference type="SUPFAM" id="SSF51316">
    <property type="entry name" value="Mss4-like"/>
    <property type="match status" value="1"/>
</dbReference>
<name>A0A9P6PP69_9FUNG</name>
<evidence type="ECO:0000313" key="5">
    <source>
        <dbReference type="Proteomes" id="UP000807716"/>
    </source>
</evidence>
<evidence type="ECO:0000256" key="1">
    <source>
        <dbReference type="ARBA" id="ARBA00014759"/>
    </source>
</evidence>